<dbReference type="GO" id="GO:0008270">
    <property type="term" value="F:zinc ion binding"/>
    <property type="evidence" value="ECO:0007669"/>
    <property type="project" value="UniProtKB-KW"/>
</dbReference>
<dbReference type="Gene3D" id="3.30.1490.490">
    <property type="match status" value="1"/>
</dbReference>
<evidence type="ECO:0000313" key="13">
    <source>
        <dbReference type="Proteomes" id="UP000827092"/>
    </source>
</evidence>
<dbReference type="AlphaFoldDB" id="A0AAV6UQD9"/>
<evidence type="ECO:0000256" key="2">
    <source>
        <dbReference type="ARBA" id="ARBA00022723"/>
    </source>
</evidence>
<dbReference type="Proteomes" id="UP000827092">
    <property type="component" value="Unassembled WGS sequence"/>
</dbReference>
<dbReference type="GO" id="GO:0003677">
    <property type="term" value="F:DNA binding"/>
    <property type="evidence" value="ECO:0007669"/>
    <property type="project" value="InterPro"/>
</dbReference>
<gene>
    <name evidence="12" type="ORF">JTE90_014769</name>
</gene>
<comment type="caution">
    <text evidence="12">The sequence shown here is derived from an EMBL/GenBank/DDBJ whole genome shotgun (WGS) entry which is preliminary data.</text>
</comment>
<feature type="domain" description="Cell growth-regulating nucleolar protein-like winged helix" evidence="11">
    <location>
        <begin position="202"/>
        <end position="265"/>
    </location>
</feature>
<keyword evidence="7" id="KW-0539">Nucleus</keyword>
<dbReference type="EMBL" id="JAFNEN010000294">
    <property type="protein sequence ID" value="KAG8186697.1"/>
    <property type="molecule type" value="Genomic_DNA"/>
</dbReference>
<dbReference type="SUPFAM" id="SSF57667">
    <property type="entry name" value="beta-beta-alpha zinc fingers"/>
    <property type="match status" value="2"/>
</dbReference>
<evidence type="ECO:0000256" key="7">
    <source>
        <dbReference type="ARBA" id="ARBA00023242"/>
    </source>
</evidence>
<dbReference type="GO" id="GO:0005730">
    <property type="term" value="C:nucleolus"/>
    <property type="evidence" value="ECO:0007669"/>
    <property type="project" value="TreeGrafter"/>
</dbReference>
<dbReference type="PROSITE" id="PS51804">
    <property type="entry name" value="ZF_C2HC_LYAR"/>
    <property type="match status" value="2"/>
</dbReference>
<keyword evidence="3" id="KW-0677">Repeat</keyword>
<dbReference type="InterPro" id="IPR039999">
    <property type="entry name" value="LYAR"/>
</dbReference>
<dbReference type="PANTHER" id="PTHR13100">
    <property type="entry name" value="CELL GROWTH-REGULATING NUCLEOLAR PROTEIN LYAR"/>
    <property type="match status" value="1"/>
</dbReference>
<evidence type="ECO:0000259" key="10">
    <source>
        <dbReference type="Pfam" id="PF08790"/>
    </source>
</evidence>
<name>A0AAV6UQD9_9ARAC</name>
<dbReference type="InterPro" id="IPR014898">
    <property type="entry name" value="Znf_C2H2_LYAR"/>
</dbReference>
<dbReference type="Pfam" id="PF08790">
    <property type="entry name" value="zf-LYAR"/>
    <property type="match status" value="1"/>
</dbReference>
<evidence type="ECO:0000256" key="6">
    <source>
        <dbReference type="ARBA" id="ARBA00023054"/>
    </source>
</evidence>
<feature type="domain" description="Zinc finger C2H2 LYAR-type" evidence="10">
    <location>
        <begin position="31"/>
        <end position="58"/>
    </location>
</feature>
<dbReference type="FunFam" id="1.10.10.2100:FF:000002">
    <property type="entry name" value="cell growth-regulating nucleolar protein-like"/>
    <property type="match status" value="1"/>
</dbReference>
<proteinExistence type="predicted"/>
<feature type="compositionally biased region" description="Polar residues" evidence="9">
    <location>
        <begin position="147"/>
        <end position="183"/>
    </location>
</feature>
<dbReference type="InterPro" id="IPR058719">
    <property type="entry name" value="WHD_LYAR"/>
</dbReference>
<comment type="subcellular location">
    <subcellularLocation>
        <location evidence="1">Nucleus</location>
    </subcellularLocation>
</comment>
<feature type="region of interest" description="Disordered" evidence="9">
    <location>
        <begin position="147"/>
        <end position="193"/>
    </location>
</feature>
<evidence type="ECO:0000256" key="5">
    <source>
        <dbReference type="ARBA" id="ARBA00022833"/>
    </source>
</evidence>
<reference evidence="12 13" key="1">
    <citation type="journal article" date="2022" name="Nat. Ecol. Evol.">
        <title>A masculinizing supergene underlies an exaggerated male reproductive morph in a spider.</title>
        <authorList>
            <person name="Hendrickx F."/>
            <person name="De Corte Z."/>
            <person name="Sonet G."/>
            <person name="Van Belleghem S.M."/>
            <person name="Kostlbacher S."/>
            <person name="Vangestel C."/>
        </authorList>
    </citation>
    <scope>NUCLEOTIDE SEQUENCE [LARGE SCALE GENOMIC DNA]</scope>
    <source>
        <strain evidence="12">W744_W776</strain>
    </source>
</reference>
<evidence type="ECO:0000256" key="9">
    <source>
        <dbReference type="SAM" id="MobiDB-lite"/>
    </source>
</evidence>
<evidence type="ECO:0000256" key="8">
    <source>
        <dbReference type="PROSITE-ProRule" id="PRU01145"/>
    </source>
</evidence>
<keyword evidence="4 8" id="KW-0863">Zinc-finger</keyword>
<dbReference type="FunFam" id="3.30.1490.490:FF:000001">
    <property type="entry name" value="cell growth-regulating nucleolar protein-like"/>
    <property type="match status" value="1"/>
</dbReference>
<keyword evidence="13" id="KW-1185">Reference proteome</keyword>
<keyword evidence="2" id="KW-0479">Metal-binding</keyword>
<protein>
    <recommendedName>
        <fullName evidence="14">Cell growth-regulating nucleolar protein</fullName>
    </recommendedName>
</protein>
<accession>A0AAV6UQD9</accession>
<dbReference type="InterPro" id="IPR036236">
    <property type="entry name" value="Znf_C2H2_sf"/>
</dbReference>
<dbReference type="PANTHER" id="PTHR13100:SF10">
    <property type="entry name" value="CELL GROWTH-REGULATING NUCLEOLAR PROTEIN"/>
    <property type="match status" value="1"/>
</dbReference>
<organism evidence="12 13">
    <name type="scientific">Oedothorax gibbosus</name>
    <dbReference type="NCBI Taxonomy" id="931172"/>
    <lineage>
        <taxon>Eukaryota</taxon>
        <taxon>Metazoa</taxon>
        <taxon>Ecdysozoa</taxon>
        <taxon>Arthropoda</taxon>
        <taxon>Chelicerata</taxon>
        <taxon>Arachnida</taxon>
        <taxon>Araneae</taxon>
        <taxon>Araneomorphae</taxon>
        <taxon>Entelegynae</taxon>
        <taxon>Araneoidea</taxon>
        <taxon>Linyphiidae</taxon>
        <taxon>Erigoninae</taxon>
        <taxon>Oedothorax</taxon>
    </lineage>
</organism>
<dbReference type="GO" id="GO:0006364">
    <property type="term" value="P:rRNA processing"/>
    <property type="evidence" value="ECO:0007669"/>
    <property type="project" value="TreeGrafter"/>
</dbReference>
<dbReference type="Gene3D" id="1.10.10.2100">
    <property type="match status" value="1"/>
</dbReference>
<keyword evidence="6" id="KW-0175">Coiled coil</keyword>
<evidence type="ECO:0000313" key="12">
    <source>
        <dbReference type="EMBL" id="KAG8186697.1"/>
    </source>
</evidence>
<evidence type="ECO:0008006" key="14">
    <source>
        <dbReference type="Google" id="ProtNLM"/>
    </source>
</evidence>
<evidence type="ECO:0000256" key="4">
    <source>
        <dbReference type="ARBA" id="ARBA00022771"/>
    </source>
</evidence>
<evidence type="ECO:0000259" key="11">
    <source>
        <dbReference type="Pfam" id="PF25879"/>
    </source>
</evidence>
<sequence length="268" mass="29909">MVFFTCDACGQSVKKNQVENHCFQCRGCRSLSCMDCNVVFWGDDYKNHVKCVTEDERYGGKDYQPKASSNKGEIKQEKWIEHIQSTISSKKIPGPLSGLLNQIITYSNIPRKQSKFENFLKNSLKIRNPNLISQAWEIFAQSTKNESESSKVTVNGTKAVNGTNGVNHNTSTKRSADSPSVQTAKKPCLDDSSNSKEVVSKNNFNWCEAAEKVLLDFPSGLSEKKLRKEVIAQYKAAVATCSLSNSELKKIFRNNVLQSPSFCLNVAN</sequence>
<keyword evidence="5" id="KW-0862">Zinc</keyword>
<dbReference type="GO" id="GO:0000122">
    <property type="term" value="P:negative regulation of transcription by RNA polymerase II"/>
    <property type="evidence" value="ECO:0007669"/>
    <property type="project" value="UniProtKB-ARBA"/>
</dbReference>
<evidence type="ECO:0000256" key="1">
    <source>
        <dbReference type="ARBA" id="ARBA00004123"/>
    </source>
</evidence>
<dbReference type="Pfam" id="PF25879">
    <property type="entry name" value="WHD_LYAR"/>
    <property type="match status" value="1"/>
</dbReference>
<evidence type="ECO:0000256" key="3">
    <source>
        <dbReference type="ARBA" id="ARBA00022737"/>
    </source>
</evidence>